<keyword evidence="6 12" id="KW-0378">Hydrolase</keyword>
<gene>
    <name evidence="12" type="primary">folD</name>
    <name evidence="15" type="ORF">IFJ97_03660</name>
</gene>
<name>A0A8J7C3A9_9BACT</name>
<dbReference type="GO" id="GO:0000105">
    <property type="term" value="P:L-histidine biosynthetic process"/>
    <property type="evidence" value="ECO:0007669"/>
    <property type="project" value="UniProtKB-KW"/>
</dbReference>
<dbReference type="PRINTS" id="PR00085">
    <property type="entry name" value="THFDHDRGNASE"/>
</dbReference>
<sequence>MDNTSKKLDGSRIAAEIRAEVAAEVAALGEQEVIPRLDAVLVGGDPASMVYVGSKAKTLAALGMESQTHRLPETTRQAELEAVVDDLNADPEVDGILIQLPLPEAIDTASILRRVDPAKDVDGFHPENVGLLQQGRPRMVPCTPAGIMEMLRREEIEIAGRRAVVVGRSDIVGKPMAMLLLHAHATVTICHSRTRDLAAVTRQAEILVAAVGVRSLIGPEHVGEGAVVVDVGMHRITDRETVERLYPGNEKKIAAFEKRGAVLAGDVDFAHVLPKAGRITPVPGGVGPLTIAMLMANTVAAAKTRRE</sequence>
<dbReference type="GO" id="GO:0005829">
    <property type="term" value="C:cytosol"/>
    <property type="evidence" value="ECO:0007669"/>
    <property type="project" value="TreeGrafter"/>
</dbReference>
<keyword evidence="4 12" id="KW-0028">Amino-acid biosynthesis</keyword>
<dbReference type="EC" id="3.5.4.9" evidence="12"/>
<dbReference type="Gene3D" id="3.40.50.720">
    <property type="entry name" value="NAD(P)-binding Rossmann-like Domain"/>
    <property type="match status" value="1"/>
</dbReference>
<dbReference type="EC" id="1.5.1.5" evidence="12"/>
<comment type="caution">
    <text evidence="15">The sequence shown here is derived from an EMBL/GenBank/DDBJ whole genome shotgun (WGS) entry which is preliminary data.</text>
</comment>
<comment type="caution">
    <text evidence="12">Lacks conserved residue(s) required for the propagation of feature annotation.</text>
</comment>
<comment type="catalytic activity">
    <reaction evidence="12">
        <text>(6R)-5,10-methenyltetrahydrofolate + H2O = (6R)-10-formyltetrahydrofolate + H(+)</text>
        <dbReference type="Rhea" id="RHEA:23700"/>
        <dbReference type="ChEBI" id="CHEBI:15377"/>
        <dbReference type="ChEBI" id="CHEBI:15378"/>
        <dbReference type="ChEBI" id="CHEBI:57455"/>
        <dbReference type="ChEBI" id="CHEBI:195366"/>
        <dbReference type="EC" id="3.5.4.9"/>
    </reaction>
</comment>
<dbReference type="HAMAP" id="MF_01576">
    <property type="entry name" value="THF_DHG_CYH"/>
    <property type="match status" value="1"/>
</dbReference>
<comment type="catalytic activity">
    <reaction evidence="12">
        <text>(6R)-5,10-methylene-5,6,7,8-tetrahydrofolate + NADP(+) = (6R)-5,10-methenyltetrahydrofolate + NADPH</text>
        <dbReference type="Rhea" id="RHEA:22812"/>
        <dbReference type="ChEBI" id="CHEBI:15636"/>
        <dbReference type="ChEBI" id="CHEBI:57455"/>
        <dbReference type="ChEBI" id="CHEBI:57783"/>
        <dbReference type="ChEBI" id="CHEBI:58349"/>
        <dbReference type="EC" id="1.5.1.5"/>
    </reaction>
</comment>
<dbReference type="GO" id="GO:0006164">
    <property type="term" value="P:purine nucleotide biosynthetic process"/>
    <property type="evidence" value="ECO:0007669"/>
    <property type="project" value="UniProtKB-KW"/>
</dbReference>
<protein>
    <recommendedName>
        <fullName evidence="12">Bifunctional protein FolD</fullName>
    </recommendedName>
    <domain>
        <recommendedName>
            <fullName evidence="12">Methylenetetrahydrofolate dehydrogenase</fullName>
            <ecNumber evidence="12">1.5.1.5</ecNumber>
        </recommendedName>
    </domain>
    <domain>
        <recommendedName>
            <fullName evidence="12">Methenyltetrahydrofolate cyclohydrolase</fullName>
            <ecNumber evidence="12">3.5.4.9</ecNumber>
        </recommendedName>
    </domain>
</protein>
<dbReference type="Pfam" id="PF02882">
    <property type="entry name" value="THF_DHG_CYH_C"/>
    <property type="match status" value="1"/>
</dbReference>
<dbReference type="GO" id="GO:0035999">
    <property type="term" value="P:tetrahydrofolate interconversion"/>
    <property type="evidence" value="ECO:0007669"/>
    <property type="project" value="UniProtKB-UniRule"/>
</dbReference>
<keyword evidence="3 12" id="KW-0554">One-carbon metabolism</keyword>
<evidence type="ECO:0000256" key="12">
    <source>
        <dbReference type="HAMAP-Rule" id="MF_01576"/>
    </source>
</evidence>
<keyword evidence="10 12" id="KW-0486">Methionine biosynthesis</keyword>
<feature type="domain" description="Tetrahydrofolate dehydrogenase/cyclohydrolase catalytic" evidence="13">
    <location>
        <begin position="8"/>
        <end position="122"/>
    </location>
</feature>
<feature type="binding site" evidence="12">
    <location>
        <begin position="167"/>
        <end position="169"/>
    </location>
    <ligand>
        <name>NADP(+)</name>
        <dbReference type="ChEBI" id="CHEBI:58349"/>
    </ligand>
</feature>
<evidence type="ECO:0000256" key="7">
    <source>
        <dbReference type="ARBA" id="ARBA00022857"/>
    </source>
</evidence>
<evidence type="ECO:0000256" key="3">
    <source>
        <dbReference type="ARBA" id="ARBA00022563"/>
    </source>
</evidence>
<evidence type="ECO:0000256" key="2">
    <source>
        <dbReference type="ARBA" id="ARBA00011738"/>
    </source>
</evidence>
<comment type="function">
    <text evidence="12">Catalyzes the oxidation of 5,10-methylenetetrahydrofolate to 5,10-methenyltetrahydrofolate and then the hydrolysis of 5,10-methenyltetrahydrofolate to 10-formyltetrahydrofolate.</text>
</comment>
<dbReference type="InterPro" id="IPR000672">
    <property type="entry name" value="THF_DH/CycHdrlase"/>
</dbReference>
<dbReference type="Proteomes" id="UP000598633">
    <property type="component" value="Unassembled WGS sequence"/>
</dbReference>
<dbReference type="InterPro" id="IPR020631">
    <property type="entry name" value="THF_DH/CycHdrlase_NAD-bd_dom"/>
</dbReference>
<keyword evidence="7 12" id="KW-0521">NADP</keyword>
<dbReference type="AlphaFoldDB" id="A0A8J7C3A9"/>
<comment type="similarity">
    <text evidence="12">Belongs to the tetrahydrofolate dehydrogenase/cyclohydrolase family.</text>
</comment>
<keyword evidence="5 12" id="KW-0658">Purine biosynthesis</keyword>
<dbReference type="CDD" id="cd01080">
    <property type="entry name" value="NAD_bind_m-THF_DH_Cyclohyd"/>
    <property type="match status" value="1"/>
</dbReference>
<dbReference type="UniPathway" id="UPA00193"/>
<evidence type="ECO:0000256" key="4">
    <source>
        <dbReference type="ARBA" id="ARBA00022605"/>
    </source>
</evidence>
<evidence type="ECO:0000256" key="11">
    <source>
        <dbReference type="ARBA" id="ARBA00023268"/>
    </source>
</evidence>
<evidence type="ECO:0000256" key="5">
    <source>
        <dbReference type="ARBA" id="ARBA00022755"/>
    </source>
</evidence>
<evidence type="ECO:0000256" key="6">
    <source>
        <dbReference type="ARBA" id="ARBA00022801"/>
    </source>
</evidence>
<evidence type="ECO:0000256" key="10">
    <source>
        <dbReference type="ARBA" id="ARBA00023167"/>
    </source>
</evidence>
<dbReference type="InterPro" id="IPR020630">
    <property type="entry name" value="THF_DH/CycHdrlase_cat_dom"/>
</dbReference>
<reference evidence="15 16" key="1">
    <citation type="submission" date="2020-08" db="EMBL/GenBank/DDBJ databases">
        <title>Acidobacteriota in marine sediments use diverse sulfur dissimilation pathways.</title>
        <authorList>
            <person name="Wasmund K."/>
        </authorList>
    </citation>
    <scope>NUCLEOTIDE SEQUENCE [LARGE SCALE GENOMIC DNA]</scope>
    <source>
        <strain evidence="15">MAG AM3-A</strain>
    </source>
</reference>
<dbReference type="InterPro" id="IPR036291">
    <property type="entry name" value="NAD(P)-bd_dom_sf"/>
</dbReference>
<dbReference type="GO" id="GO:0004488">
    <property type="term" value="F:methylenetetrahydrofolate dehydrogenase (NADP+) activity"/>
    <property type="evidence" value="ECO:0007669"/>
    <property type="project" value="UniProtKB-UniRule"/>
</dbReference>
<comment type="subunit">
    <text evidence="2 12">Homodimer.</text>
</comment>
<evidence type="ECO:0000313" key="16">
    <source>
        <dbReference type="Proteomes" id="UP000598633"/>
    </source>
</evidence>
<dbReference type="GO" id="GO:0009086">
    <property type="term" value="P:methionine biosynthetic process"/>
    <property type="evidence" value="ECO:0007669"/>
    <property type="project" value="UniProtKB-KW"/>
</dbReference>
<dbReference type="InterPro" id="IPR046346">
    <property type="entry name" value="Aminoacid_DH-like_N_sf"/>
</dbReference>
<dbReference type="Pfam" id="PF00763">
    <property type="entry name" value="THF_DHG_CYH"/>
    <property type="match status" value="1"/>
</dbReference>
<dbReference type="PANTHER" id="PTHR48099">
    <property type="entry name" value="C-1-TETRAHYDROFOLATE SYNTHASE, CYTOPLASMIC-RELATED"/>
    <property type="match status" value="1"/>
</dbReference>
<keyword evidence="11 12" id="KW-0511">Multifunctional enzyme</keyword>
<proteinExistence type="inferred from homology"/>
<comment type="pathway">
    <text evidence="1 12">One-carbon metabolism; tetrahydrofolate interconversion.</text>
</comment>
<evidence type="ECO:0000259" key="13">
    <source>
        <dbReference type="Pfam" id="PF00763"/>
    </source>
</evidence>
<dbReference type="GO" id="GO:0004477">
    <property type="term" value="F:methenyltetrahydrofolate cyclohydrolase activity"/>
    <property type="evidence" value="ECO:0007669"/>
    <property type="project" value="UniProtKB-UniRule"/>
</dbReference>
<dbReference type="Gene3D" id="3.40.50.10860">
    <property type="entry name" value="Leucine Dehydrogenase, chain A, domain 1"/>
    <property type="match status" value="1"/>
</dbReference>
<dbReference type="SUPFAM" id="SSF51735">
    <property type="entry name" value="NAD(P)-binding Rossmann-fold domains"/>
    <property type="match status" value="1"/>
</dbReference>
<evidence type="ECO:0000259" key="14">
    <source>
        <dbReference type="Pfam" id="PF02882"/>
    </source>
</evidence>
<evidence type="ECO:0000313" key="15">
    <source>
        <dbReference type="EMBL" id="MBD3870440.1"/>
    </source>
</evidence>
<keyword evidence="8 12" id="KW-0560">Oxidoreductase</keyword>
<evidence type="ECO:0000256" key="1">
    <source>
        <dbReference type="ARBA" id="ARBA00004777"/>
    </source>
</evidence>
<keyword evidence="9 12" id="KW-0368">Histidine biosynthesis</keyword>
<evidence type="ECO:0000256" key="8">
    <source>
        <dbReference type="ARBA" id="ARBA00023002"/>
    </source>
</evidence>
<dbReference type="SUPFAM" id="SSF53223">
    <property type="entry name" value="Aminoacid dehydrogenase-like, N-terminal domain"/>
    <property type="match status" value="1"/>
</dbReference>
<dbReference type="FunFam" id="3.40.50.10860:FF:000005">
    <property type="entry name" value="C-1-tetrahydrofolate synthase, cytoplasmic, putative"/>
    <property type="match status" value="1"/>
</dbReference>
<dbReference type="FunFam" id="3.40.50.720:FF:000094">
    <property type="entry name" value="Bifunctional protein FolD"/>
    <property type="match status" value="1"/>
</dbReference>
<organism evidence="15 16">
    <name type="scientific">Candidatus Sulfomarinibacter kjeldsenii</name>
    <dbReference type="NCBI Taxonomy" id="2885994"/>
    <lineage>
        <taxon>Bacteria</taxon>
        <taxon>Pseudomonadati</taxon>
        <taxon>Acidobacteriota</taxon>
        <taxon>Thermoanaerobaculia</taxon>
        <taxon>Thermoanaerobaculales</taxon>
        <taxon>Candidatus Sulfomarinibacteraceae</taxon>
        <taxon>Candidatus Sulfomarinibacter</taxon>
    </lineage>
</organism>
<evidence type="ECO:0000256" key="9">
    <source>
        <dbReference type="ARBA" id="ARBA00023102"/>
    </source>
</evidence>
<dbReference type="EMBL" id="JACXWA010000062">
    <property type="protein sequence ID" value="MBD3870440.1"/>
    <property type="molecule type" value="Genomic_DNA"/>
</dbReference>
<feature type="domain" description="Tetrahydrofolate dehydrogenase/cyclohydrolase NAD(P)-binding" evidence="14">
    <location>
        <begin position="141"/>
        <end position="305"/>
    </location>
</feature>
<accession>A0A8J7C3A9</accession>
<dbReference type="PANTHER" id="PTHR48099:SF5">
    <property type="entry name" value="C-1-TETRAHYDROFOLATE SYNTHASE, CYTOPLASMIC"/>
    <property type="match status" value="1"/>
</dbReference>